<evidence type="ECO:0000313" key="6">
    <source>
        <dbReference type="Proteomes" id="UP000053617"/>
    </source>
</evidence>
<organism evidence="5 6">
    <name type="scientific">Rhinocladiella mackenziei CBS 650.93</name>
    <dbReference type="NCBI Taxonomy" id="1442369"/>
    <lineage>
        <taxon>Eukaryota</taxon>
        <taxon>Fungi</taxon>
        <taxon>Dikarya</taxon>
        <taxon>Ascomycota</taxon>
        <taxon>Pezizomycotina</taxon>
        <taxon>Eurotiomycetes</taxon>
        <taxon>Chaetothyriomycetidae</taxon>
        <taxon>Chaetothyriales</taxon>
        <taxon>Herpotrichiellaceae</taxon>
        <taxon>Rhinocladiella</taxon>
    </lineage>
</organism>
<dbReference type="InterPro" id="IPR036188">
    <property type="entry name" value="FAD/NAD-bd_sf"/>
</dbReference>
<dbReference type="PRINTS" id="PR00420">
    <property type="entry name" value="RNGMNOXGNASE"/>
</dbReference>
<evidence type="ECO:0000313" key="5">
    <source>
        <dbReference type="EMBL" id="KIX04950.1"/>
    </source>
</evidence>
<dbReference type="AlphaFoldDB" id="A0A0D2J797"/>
<dbReference type="VEuPathDB" id="FungiDB:Z518_05821"/>
<dbReference type="SUPFAM" id="SSF51905">
    <property type="entry name" value="FAD/NAD(P)-binding domain"/>
    <property type="match status" value="1"/>
</dbReference>
<dbReference type="InterPro" id="IPR002938">
    <property type="entry name" value="FAD-bd"/>
</dbReference>
<dbReference type="InterPro" id="IPR051704">
    <property type="entry name" value="FAD_aromatic-hydroxylase"/>
</dbReference>
<evidence type="ECO:0000256" key="1">
    <source>
        <dbReference type="ARBA" id="ARBA00022630"/>
    </source>
</evidence>
<dbReference type="GeneID" id="25293892"/>
<reference evidence="5 6" key="1">
    <citation type="submission" date="2015-01" db="EMBL/GenBank/DDBJ databases">
        <title>The Genome Sequence of Rhinocladiella mackenzie CBS 650.93.</title>
        <authorList>
            <consortium name="The Broad Institute Genomics Platform"/>
            <person name="Cuomo C."/>
            <person name="de Hoog S."/>
            <person name="Gorbushina A."/>
            <person name="Stielow B."/>
            <person name="Teixiera M."/>
            <person name="Abouelleil A."/>
            <person name="Chapman S.B."/>
            <person name="Priest M."/>
            <person name="Young S.K."/>
            <person name="Wortman J."/>
            <person name="Nusbaum C."/>
            <person name="Birren B."/>
        </authorList>
    </citation>
    <scope>NUCLEOTIDE SEQUENCE [LARGE SCALE GENOMIC DNA]</scope>
    <source>
        <strain evidence="5 6">CBS 650.93</strain>
    </source>
</reference>
<dbReference type="Gene3D" id="3.30.9.10">
    <property type="entry name" value="D-Amino Acid Oxidase, subunit A, domain 2"/>
    <property type="match status" value="1"/>
</dbReference>
<evidence type="ECO:0000256" key="2">
    <source>
        <dbReference type="ARBA" id="ARBA00022827"/>
    </source>
</evidence>
<proteinExistence type="predicted"/>
<keyword evidence="2" id="KW-0274">FAD</keyword>
<dbReference type="OrthoDB" id="655030at2759"/>
<dbReference type="GO" id="GO:0016491">
    <property type="term" value="F:oxidoreductase activity"/>
    <property type="evidence" value="ECO:0007669"/>
    <property type="project" value="UniProtKB-KW"/>
</dbReference>
<protein>
    <recommendedName>
        <fullName evidence="4">FAD-binding domain-containing protein</fullName>
    </recommendedName>
</protein>
<dbReference type="GO" id="GO:0071949">
    <property type="term" value="F:FAD binding"/>
    <property type="evidence" value="ECO:0007669"/>
    <property type="project" value="InterPro"/>
</dbReference>
<evidence type="ECO:0000256" key="3">
    <source>
        <dbReference type="ARBA" id="ARBA00023002"/>
    </source>
</evidence>
<keyword evidence="1" id="KW-0285">Flavoprotein</keyword>
<evidence type="ECO:0000259" key="4">
    <source>
        <dbReference type="Pfam" id="PF01494"/>
    </source>
</evidence>
<name>A0A0D2J797_9EURO</name>
<sequence length="385" mass="42831">MTKPLALIAGAGIAGLSAAWWLDKAGWRSIVIERAPSIRVGGYVMTISGLGYETLKRMSLLDGLRAASQSFEHNVISDNYGKELCRIRYSDVHGGLESLAVRRDDLARSLADALPDTCSIRFEETISHATDEGDKIRAVLGGGDVIEANLLIGADGFRSKIREQFWKDGDSLEPLGYYYAAYNFGEEAETHNDCHSFNSPGHLDMLFALRDKGMTGMHIWREERNLLENRQNKFDILREITTGGVPQVCNAIDRAEKANVSPVMDSLNLVTLPRWSQGRVLLLGDAAHCLTLLSGQGAGMAIVSAEILGRELMKTTNISQALLNHETKLRPSIERLQTRTRTMAGFYIPKTVFSYRLRNLLLKLMPYSWIVSYHVNTLKAEIDLT</sequence>
<dbReference type="Pfam" id="PF01494">
    <property type="entry name" value="FAD_binding_3"/>
    <property type="match status" value="1"/>
</dbReference>
<dbReference type="Gene3D" id="3.50.50.60">
    <property type="entry name" value="FAD/NAD(P)-binding domain"/>
    <property type="match status" value="1"/>
</dbReference>
<dbReference type="STRING" id="1442369.A0A0D2J797"/>
<keyword evidence="3" id="KW-0560">Oxidoreductase</keyword>
<dbReference type="RefSeq" id="XP_013272086.1">
    <property type="nucleotide sequence ID" value="XM_013416632.1"/>
</dbReference>
<feature type="domain" description="FAD-binding" evidence="4">
    <location>
        <begin position="7"/>
        <end position="317"/>
    </location>
</feature>
<accession>A0A0D2J797</accession>
<dbReference type="PANTHER" id="PTHR46865">
    <property type="entry name" value="OXIDOREDUCTASE-RELATED"/>
    <property type="match status" value="1"/>
</dbReference>
<keyword evidence="6" id="KW-1185">Reference proteome</keyword>
<gene>
    <name evidence="5" type="ORF">Z518_05821</name>
</gene>
<dbReference type="Proteomes" id="UP000053617">
    <property type="component" value="Unassembled WGS sequence"/>
</dbReference>
<dbReference type="EMBL" id="KN847478">
    <property type="protein sequence ID" value="KIX04950.1"/>
    <property type="molecule type" value="Genomic_DNA"/>
</dbReference>
<dbReference type="PANTHER" id="PTHR46865:SF8">
    <property type="entry name" value="POSSIBLE OXIDOREDUCTASE"/>
    <property type="match status" value="1"/>
</dbReference>
<dbReference type="HOGENOM" id="CLU_009665_1_0_1"/>